<dbReference type="RefSeq" id="WP_174705148.1">
    <property type="nucleotide sequence ID" value="NZ_BFAV01000117.1"/>
</dbReference>
<organism evidence="1 2">
    <name type="scientific">Desulfocucumis palustris</name>
    <dbReference type="NCBI Taxonomy" id="1898651"/>
    <lineage>
        <taxon>Bacteria</taxon>
        <taxon>Bacillati</taxon>
        <taxon>Bacillota</taxon>
        <taxon>Clostridia</taxon>
        <taxon>Eubacteriales</taxon>
        <taxon>Desulfocucumaceae</taxon>
        <taxon>Desulfocucumis</taxon>
    </lineage>
</organism>
<dbReference type="AlphaFoldDB" id="A0A2L2XIF6"/>
<name>A0A2L2XIF6_9FIRM</name>
<dbReference type="Proteomes" id="UP000239549">
    <property type="component" value="Unassembled WGS sequence"/>
</dbReference>
<dbReference type="EMBL" id="BFAV01000117">
    <property type="protein sequence ID" value="GBF33681.1"/>
    <property type="molecule type" value="Genomic_DNA"/>
</dbReference>
<evidence type="ECO:0000313" key="1">
    <source>
        <dbReference type="EMBL" id="GBF33681.1"/>
    </source>
</evidence>
<reference evidence="2" key="1">
    <citation type="submission" date="2018-02" db="EMBL/GenBank/DDBJ databases">
        <title>Genome sequence of Desulfocucumis palustris strain NAW-5.</title>
        <authorList>
            <person name="Watanabe M."/>
            <person name="Kojima H."/>
            <person name="Fukui M."/>
        </authorList>
    </citation>
    <scope>NUCLEOTIDE SEQUENCE [LARGE SCALE GENOMIC DNA]</scope>
    <source>
        <strain evidence="2">NAW-5</strain>
    </source>
</reference>
<accession>A0A2L2XIF6</accession>
<gene>
    <name evidence="1" type="ORF">DCCM_2787</name>
</gene>
<proteinExistence type="predicted"/>
<comment type="caution">
    <text evidence="1">The sequence shown here is derived from an EMBL/GenBank/DDBJ whole genome shotgun (WGS) entry which is preliminary data.</text>
</comment>
<evidence type="ECO:0000313" key="2">
    <source>
        <dbReference type="Proteomes" id="UP000239549"/>
    </source>
</evidence>
<evidence type="ECO:0008006" key="3">
    <source>
        <dbReference type="Google" id="ProtNLM"/>
    </source>
</evidence>
<keyword evidence="2" id="KW-1185">Reference proteome</keyword>
<protein>
    <recommendedName>
        <fullName evidence="3">Transposase</fullName>
    </recommendedName>
</protein>
<sequence>MITNIERTLDEMKKQALMAGKVEGKLEGKIEVARAALGKGFSIEDVVEITGLSIETILELKKELDN</sequence>